<protein>
    <recommendedName>
        <fullName evidence="3">Phage protein</fullName>
    </recommendedName>
</protein>
<dbReference type="EMBL" id="JQ973847">
    <property type="protein sequence ID" value="AFN39827.1"/>
    <property type="molecule type" value="Genomic_DNA"/>
</dbReference>
<gene>
    <name evidence="1" type="ORF">StauST398-3_0027</name>
</gene>
<evidence type="ECO:0000313" key="2">
    <source>
        <dbReference type="Proteomes" id="UP000013500"/>
    </source>
</evidence>
<evidence type="ECO:0008006" key="3">
    <source>
        <dbReference type="Google" id="ProtNLM"/>
    </source>
</evidence>
<dbReference type="OrthoDB" id="21234at10239"/>
<dbReference type="RefSeq" id="YP_008059843.1">
    <property type="nucleotide sequence ID" value="NC_021332.1"/>
</dbReference>
<reference evidence="1 2" key="1">
    <citation type="submission" date="2013-04" db="EMBL/GenBank/DDBJ databases">
        <title>Bacteriophage encoded immune escape in Staphylococcus aureus CC398.</title>
        <authorList>
            <person name="van der Mee-Marquet N."/>
            <person name="Valentin A.-S."/>
            <person name="Corvaglia A.-R."/>
            <person name="Bertrand X."/>
            <person name="Girard M."/>
            <person name="Kluytmans J."/>
            <person name="Donnio P.-Y."/>
            <person name="Quentin R."/>
            <person name="Schrenzel J."/>
            <person name="Francois P."/>
        </authorList>
    </citation>
    <scope>NUCLEOTIDE SEQUENCE [LARGE SCALE GENOMIC DNA]</scope>
</reference>
<accession>M9NS43</accession>
<dbReference type="KEGG" id="vg:16187442"/>
<dbReference type="Proteomes" id="UP000013500">
    <property type="component" value="Segment"/>
</dbReference>
<name>M9NS43_9CAUD</name>
<sequence>MEMMKIKIEKEVNLPELIQWAWDNPKLSGNKRLYSNDVERNCCVTFDVDSILCNVTGYVSINDKFTIQEEI</sequence>
<dbReference type="GeneID" id="16187442"/>
<evidence type="ECO:0000313" key="1">
    <source>
        <dbReference type="EMBL" id="AFN39827.1"/>
    </source>
</evidence>
<organism evidence="1 2">
    <name type="scientific">Staphylococcus phage StauST398-3</name>
    <dbReference type="NCBI Taxonomy" id="1195071"/>
    <lineage>
        <taxon>Viruses</taxon>
        <taxon>Duplodnaviria</taxon>
        <taxon>Heunggongvirae</taxon>
        <taxon>Uroviricota</taxon>
        <taxon>Caudoviricetes</taxon>
        <taxon>Azeredovirinae</taxon>
        <taxon>Phietavirus</taxon>
        <taxon>Phietavirus StauST3983</taxon>
    </lineage>
</organism>
<proteinExistence type="predicted"/>
<keyword evidence="2" id="KW-1185">Reference proteome</keyword>